<keyword evidence="12 15" id="KW-0378">Hydrolase</keyword>
<evidence type="ECO:0000256" key="6">
    <source>
        <dbReference type="ARBA" id="ARBA00022552"/>
    </source>
</evidence>
<evidence type="ECO:0000256" key="1">
    <source>
        <dbReference type="ARBA" id="ARBA00000109"/>
    </source>
</evidence>
<evidence type="ECO:0000256" key="16">
    <source>
        <dbReference type="SAM" id="MobiDB-lite"/>
    </source>
</evidence>
<dbReference type="GO" id="GO:0006397">
    <property type="term" value="P:mRNA processing"/>
    <property type="evidence" value="ECO:0007669"/>
    <property type="project" value="UniProtKB-UniRule"/>
</dbReference>
<evidence type="ECO:0000256" key="5">
    <source>
        <dbReference type="ARBA" id="ARBA00022490"/>
    </source>
</evidence>
<dbReference type="GO" id="GO:0006364">
    <property type="term" value="P:rRNA processing"/>
    <property type="evidence" value="ECO:0007669"/>
    <property type="project" value="UniProtKB-UniRule"/>
</dbReference>
<dbReference type="PROSITE" id="PS50142">
    <property type="entry name" value="RNASE_3_2"/>
    <property type="match status" value="1"/>
</dbReference>
<dbReference type="SUPFAM" id="SSF54768">
    <property type="entry name" value="dsRNA-binding domain-like"/>
    <property type="match status" value="1"/>
</dbReference>
<evidence type="ECO:0000259" key="17">
    <source>
        <dbReference type="PROSITE" id="PS50137"/>
    </source>
</evidence>
<keyword evidence="13 15" id="KW-0460">Magnesium</keyword>
<comment type="caution">
    <text evidence="19">The sequence shown here is derived from an EMBL/GenBank/DDBJ whole genome shotgun (WGS) entry which is preliminary data.</text>
</comment>
<dbReference type="InterPro" id="IPR014720">
    <property type="entry name" value="dsRBD_dom"/>
</dbReference>
<evidence type="ECO:0000256" key="13">
    <source>
        <dbReference type="ARBA" id="ARBA00022842"/>
    </source>
</evidence>
<evidence type="ECO:0000256" key="15">
    <source>
        <dbReference type="HAMAP-Rule" id="MF_00104"/>
    </source>
</evidence>
<evidence type="ECO:0000256" key="2">
    <source>
        <dbReference type="ARBA" id="ARBA00004496"/>
    </source>
</evidence>
<dbReference type="SUPFAM" id="SSF69065">
    <property type="entry name" value="RNase III domain-like"/>
    <property type="match status" value="1"/>
</dbReference>
<evidence type="ECO:0000256" key="3">
    <source>
        <dbReference type="ARBA" id="ARBA00010183"/>
    </source>
</evidence>
<feature type="domain" description="DRBM" evidence="17">
    <location>
        <begin position="155"/>
        <end position="223"/>
    </location>
</feature>
<dbReference type="HAMAP" id="MF_00104">
    <property type="entry name" value="RNase_III"/>
    <property type="match status" value="1"/>
</dbReference>
<evidence type="ECO:0000256" key="14">
    <source>
        <dbReference type="ARBA" id="ARBA00022884"/>
    </source>
</evidence>
<dbReference type="Gene3D" id="3.30.160.20">
    <property type="match status" value="1"/>
</dbReference>
<comment type="cofactor">
    <cofactor evidence="15">
        <name>Mg(2+)</name>
        <dbReference type="ChEBI" id="CHEBI:18420"/>
    </cofactor>
</comment>
<evidence type="ECO:0000256" key="4">
    <source>
        <dbReference type="ARBA" id="ARBA00011738"/>
    </source>
</evidence>
<dbReference type="SMART" id="SM00358">
    <property type="entry name" value="DSRM"/>
    <property type="match status" value="1"/>
</dbReference>
<evidence type="ECO:0000313" key="19">
    <source>
        <dbReference type="EMBL" id="KKS90372.1"/>
    </source>
</evidence>
<dbReference type="GO" id="GO:0003725">
    <property type="term" value="F:double-stranded RNA binding"/>
    <property type="evidence" value="ECO:0007669"/>
    <property type="project" value="TreeGrafter"/>
</dbReference>
<dbReference type="CDD" id="cd00593">
    <property type="entry name" value="RIBOc"/>
    <property type="match status" value="1"/>
</dbReference>
<dbReference type="GO" id="GO:0019843">
    <property type="term" value="F:rRNA binding"/>
    <property type="evidence" value="ECO:0007669"/>
    <property type="project" value="UniProtKB-KW"/>
</dbReference>
<reference evidence="19 20" key="1">
    <citation type="journal article" date="2015" name="Nature">
        <title>rRNA introns, odd ribosomes, and small enigmatic genomes across a large radiation of phyla.</title>
        <authorList>
            <person name="Brown C.T."/>
            <person name="Hug L.A."/>
            <person name="Thomas B.C."/>
            <person name="Sharon I."/>
            <person name="Castelle C.J."/>
            <person name="Singh A."/>
            <person name="Wilkins M.J."/>
            <person name="Williams K.H."/>
            <person name="Banfield J.F."/>
        </authorList>
    </citation>
    <scope>NUCLEOTIDE SEQUENCE [LARGE SCALE GENOMIC DNA]</scope>
</reference>
<dbReference type="EC" id="3.1.26.3" evidence="15"/>
<dbReference type="GO" id="GO:0004525">
    <property type="term" value="F:ribonuclease III activity"/>
    <property type="evidence" value="ECO:0007669"/>
    <property type="project" value="UniProtKB-UniRule"/>
</dbReference>
<comment type="catalytic activity">
    <reaction evidence="1 15">
        <text>Endonucleolytic cleavage to 5'-phosphomonoester.</text>
        <dbReference type="EC" id="3.1.26.3"/>
    </reaction>
</comment>
<keyword evidence="15" id="KW-0699">rRNA-binding</keyword>
<sequence>MVKTLPKLEKLFKNNELFTLALTHRSYLNEHSEVKESNERVEFLGDAILSFIVSRYLYLKYPDKPEGQLTLFRTKLVQTATLGKLAKELLIGDQLYLSKGEETNGGRSNVALLANSYEAVLGALLLDQGLEACERFVTETLLSRAEELLEESPVDAKSELQEKVQAGGLPSPLYETVAAQGPDHAKIFTVVVKVEGKVLGEGKGRSKQEAEQKAAAAGLSGTN</sequence>
<dbReference type="GO" id="GO:0010468">
    <property type="term" value="P:regulation of gene expression"/>
    <property type="evidence" value="ECO:0007669"/>
    <property type="project" value="TreeGrafter"/>
</dbReference>
<dbReference type="SMART" id="SM00535">
    <property type="entry name" value="RIBOc"/>
    <property type="match status" value="1"/>
</dbReference>
<dbReference type="Pfam" id="PF00035">
    <property type="entry name" value="dsrm"/>
    <property type="match status" value="1"/>
</dbReference>
<dbReference type="GO" id="GO:0005737">
    <property type="term" value="C:cytoplasm"/>
    <property type="evidence" value="ECO:0007669"/>
    <property type="project" value="UniProtKB-SubCell"/>
</dbReference>
<feature type="compositionally biased region" description="Basic and acidic residues" evidence="16">
    <location>
        <begin position="201"/>
        <end position="212"/>
    </location>
</feature>
<accession>A0A0G1CY76</accession>
<keyword evidence="6 15" id="KW-0698">rRNA processing</keyword>
<evidence type="ECO:0000256" key="9">
    <source>
        <dbReference type="ARBA" id="ARBA00022722"/>
    </source>
</evidence>
<feature type="binding site" evidence="15">
    <location>
        <position position="118"/>
    </location>
    <ligand>
        <name>Mg(2+)</name>
        <dbReference type="ChEBI" id="CHEBI:18420"/>
    </ligand>
</feature>
<proteinExistence type="inferred from homology"/>
<gene>
    <name evidence="15" type="primary">rnc</name>
    <name evidence="19" type="ORF">UV66_C0004G0014</name>
</gene>
<dbReference type="AlphaFoldDB" id="A0A0G1CY76"/>
<comment type="subcellular location">
    <subcellularLocation>
        <location evidence="2 15">Cytoplasm</location>
    </subcellularLocation>
</comment>
<keyword evidence="5 15" id="KW-0963">Cytoplasm</keyword>
<comment type="similarity">
    <text evidence="3">Belongs to the ribonuclease III family.</text>
</comment>
<dbReference type="PANTHER" id="PTHR11207:SF0">
    <property type="entry name" value="RIBONUCLEASE 3"/>
    <property type="match status" value="1"/>
</dbReference>
<protein>
    <recommendedName>
        <fullName evidence="15">Ribonuclease 3</fullName>
        <ecNumber evidence="15">3.1.26.3</ecNumber>
    </recommendedName>
    <alternativeName>
        <fullName evidence="15">Ribonuclease III</fullName>
        <shortName evidence="15">RNase III</shortName>
    </alternativeName>
</protein>
<evidence type="ECO:0000256" key="12">
    <source>
        <dbReference type="ARBA" id="ARBA00022801"/>
    </source>
</evidence>
<evidence type="ECO:0000259" key="18">
    <source>
        <dbReference type="PROSITE" id="PS50142"/>
    </source>
</evidence>
<name>A0A0G1CY76_9BACT</name>
<keyword evidence="14 15" id="KW-0694">RNA-binding</keyword>
<keyword evidence="10 15" id="KW-0479">Metal-binding</keyword>
<evidence type="ECO:0000256" key="8">
    <source>
        <dbReference type="ARBA" id="ARBA00022694"/>
    </source>
</evidence>
<dbReference type="EMBL" id="LCFI01000004">
    <property type="protein sequence ID" value="KKS90372.1"/>
    <property type="molecule type" value="Genomic_DNA"/>
</dbReference>
<dbReference type="PATRIC" id="fig|1618557.3.peg.687"/>
<feature type="domain" description="RNase III" evidence="18">
    <location>
        <begin position="1"/>
        <end position="129"/>
    </location>
</feature>
<dbReference type="FunFam" id="1.10.1520.10:FF:000001">
    <property type="entry name" value="Ribonuclease 3"/>
    <property type="match status" value="1"/>
</dbReference>
<organism evidence="19 20">
    <name type="scientific">Candidatus Woesebacteria bacterium GW2011_GWA1_43_12</name>
    <dbReference type="NCBI Taxonomy" id="1618557"/>
    <lineage>
        <taxon>Bacteria</taxon>
        <taxon>Candidatus Woeseibacteriota</taxon>
    </lineage>
</organism>
<evidence type="ECO:0000256" key="7">
    <source>
        <dbReference type="ARBA" id="ARBA00022664"/>
    </source>
</evidence>
<dbReference type="InterPro" id="IPR036389">
    <property type="entry name" value="RNase_III_sf"/>
</dbReference>
<keyword evidence="11 15" id="KW-0255">Endonuclease</keyword>
<dbReference type="Gene3D" id="1.10.1520.10">
    <property type="entry name" value="Ribonuclease III domain"/>
    <property type="match status" value="1"/>
</dbReference>
<dbReference type="InterPro" id="IPR011907">
    <property type="entry name" value="RNase_III"/>
</dbReference>
<evidence type="ECO:0000313" key="20">
    <source>
        <dbReference type="Proteomes" id="UP000034669"/>
    </source>
</evidence>
<keyword evidence="8 15" id="KW-0819">tRNA processing</keyword>
<keyword evidence="7 15" id="KW-0507">mRNA processing</keyword>
<feature type="binding site" evidence="15">
    <location>
        <position position="115"/>
    </location>
    <ligand>
        <name>Mg(2+)</name>
        <dbReference type="ChEBI" id="CHEBI:18420"/>
    </ligand>
</feature>
<dbReference type="GO" id="GO:0042802">
    <property type="term" value="F:identical protein binding"/>
    <property type="evidence" value="ECO:0007669"/>
    <property type="project" value="UniProtKB-ARBA"/>
</dbReference>
<dbReference type="Pfam" id="PF14622">
    <property type="entry name" value="Ribonucleas_3_3"/>
    <property type="match status" value="1"/>
</dbReference>
<feature type="active site" evidence="15">
    <location>
        <position position="118"/>
    </location>
</feature>
<dbReference type="InterPro" id="IPR000999">
    <property type="entry name" value="RNase_III_dom"/>
</dbReference>
<evidence type="ECO:0000256" key="10">
    <source>
        <dbReference type="ARBA" id="ARBA00022723"/>
    </source>
</evidence>
<evidence type="ECO:0000256" key="11">
    <source>
        <dbReference type="ARBA" id="ARBA00022759"/>
    </source>
</evidence>
<dbReference type="PROSITE" id="PS50137">
    <property type="entry name" value="DS_RBD"/>
    <property type="match status" value="1"/>
</dbReference>
<feature type="active site" evidence="15">
    <location>
        <position position="46"/>
    </location>
</feature>
<dbReference type="Proteomes" id="UP000034669">
    <property type="component" value="Unassembled WGS sequence"/>
</dbReference>
<feature type="binding site" evidence="15">
    <location>
        <position position="42"/>
    </location>
    <ligand>
        <name>Mg(2+)</name>
        <dbReference type="ChEBI" id="CHEBI:18420"/>
    </ligand>
</feature>
<dbReference type="GO" id="GO:0046872">
    <property type="term" value="F:metal ion binding"/>
    <property type="evidence" value="ECO:0007669"/>
    <property type="project" value="UniProtKB-KW"/>
</dbReference>
<dbReference type="FunFam" id="3.30.160.20:FF:000003">
    <property type="entry name" value="Ribonuclease 3"/>
    <property type="match status" value="1"/>
</dbReference>
<comment type="function">
    <text evidence="15">Digests double-stranded RNA. Involved in the processing of primary rRNA transcript to yield the immediate precursors to the large and small rRNAs (23S and 16S). Processes some mRNAs, and tRNAs when they are encoded in the rRNA operon. Processes pre-crRNA and tracrRNA of type II CRISPR loci if present in the organism.</text>
</comment>
<dbReference type="PANTHER" id="PTHR11207">
    <property type="entry name" value="RIBONUCLEASE III"/>
    <property type="match status" value="1"/>
</dbReference>
<keyword evidence="9 15" id="KW-0540">Nuclease</keyword>
<feature type="region of interest" description="Disordered" evidence="16">
    <location>
        <begin position="201"/>
        <end position="223"/>
    </location>
</feature>
<dbReference type="CDD" id="cd10845">
    <property type="entry name" value="DSRM_RNAse_III_family"/>
    <property type="match status" value="1"/>
</dbReference>
<dbReference type="NCBIfam" id="TIGR02191">
    <property type="entry name" value="RNaseIII"/>
    <property type="match status" value="1"/>
</dbReference>
<dbReference type="GO" id="GO:0008033">
    <property type="term" value="P:tRNA processing"/>
    <property type="evidence" value="ECO:0007669"/>
    <property type="project" value="UniProtKB-KW"/>
</dbReference>
<comment type="subunit">
    <text evidence="4 15">Homodimer.</text>
</comment>